<accession>A0ABT3GJV2</accession>
<dbReference type="RefSeq" id="WP_264487910.1">
    <property type="nucleotide sequence ID" value="NZ_JAPDDT010000006.1"/>
</dbReference>
<dbReference type="Gene3D" id="3.40.630.40">
    <property type="entry name" value="Zn-dependent exopeptidases"/>
    <property type="match status" value="1"/>
</dbReference>
<protein>
    <submittedName>
        <fullName evidence="1">Uncharacterized protein</fullName>
    </submittedName>
</protein>
<dbReference type="SUPFAM" id="SSF53187">
    <property type="entry name" value="Zn-dependent exopeptidases"/>
    <property type="match status" value="1"/>
</dbReference>
<dbReference type="EMBL" id="JAPDDT010000006">
    <property type="protein sequence ID" value="MCW1923802.1"/>
    <property type="molecule type" value="Genomic_DNA"/>
</dbReference>
<comment type="caution">
    <text evidence="1">The sequence shown here is derived from an EMBL/GenBank/DDBJ whole genome shotgun (WGS) entry which is preliminary data.</text>
</comment>
<dbReference type="Proteomes" id="UP001320876">
    <property type="component" value="Unassembled WGS sequence"/>
</dbReference>
<evidence type="ECO:0000313" key="1">
    <source>
        <dbReference type="EMBL" id="MCW1923802.1"/>
    </source>
</evidence>
<keyword evidence="2" id="KW-1185">Reference proteome</keyword>
<name>A0ABT3GJV2_9BACT</name>
<proteinExistence type="predicted"/>
<reference evidence="1 2" key="1">
    <citation type="submission" date="2022-10" db="EMBL/GenBank/DDBJ databases">
        <title>Luteolibacter arcticus strain CCTCC AB 2014275, whole genome shotgun sequencing project.</title>
        <authorList>
            <person name="Zhao G."/>
            <person name="Shen L."/>
        </authorList>
    </citation>
    <scope>NUCLEOTIDE SEQUENCE [LARGE SCALE GENOMIC DNA]</scope>
    <source>
        <strain evidence="1 2">CCTCC AB 2014275</strain>
    </source>
</reference>
<evidence type="ECO:0000313" key="2">
    <source>
        <dbReference type="Proteomes" id="UP001320876"/>
    </source>
</evidence>
<gene>
    <name evidence="1" type="ORF">OKA05_14640</name>
</gene>
<organism evidence="1 2">
    <name type="scientific">Luteolibacter arcticus</name>
    <dbReference type="NCBI Taxonomy" id="1581411"/>
    <lineage>
        <taxon>Bacteria</taxon>
        <taxon>Pseudomonadati</taxon>
        <taxon>Verrucomicrobiota</taxon>
        <taxon>Verrucomicrobiia</taxon>
        <taxon>Verrucomicrobiales</taxon>
        <taxon>Verrucomicrobiaceae</taxon>
        <taxon>Luteolibacter</taxon>
    </lineage>
</organism>
<sequence length="219" mass="25039">MFVLSCEPATSAVPEWHKELFRGNEEVVSSMEGWSPGSLNLAQAFATKLRTLLAHGDITRLLIDFSCHPEDPERFSRFSKTLTEDQRLKLDERHHRAHLNLLKQRIVEEQRRSGLAIHLTLRTEDRPGMPAVEFLHAGEREIETGFVQRWRTRLQSAVPELSVNSRIDDGSGLSRYLRDQFKLGFGSINVVVARSSFLDGKPIRWDQLKKALLETLPQA</sequence>